<evidence type="ECO:0000256" key="5">
    <source>
        <dbReference type="ARBA" id="ARBA00023242"/>
    </source>
</evidence>
<dbReference type="InterPro" id="IPR006447">
    <property type="entry name" value="Myb_dom_plants"/>
</dbReference>
<dbReference type="FunFam" id="1.10.10.60:FF:000002">
    <property type="entry name" value="Myb family transcription factor"/>
    <property type="match status" value="2"/>
</dbReference>
<dbReference type="GO" id="GO:0003700">
    <property type="term" value="F:DNA-binding transcription factor activity"/>
    <property type="evidence" value="ECO:0007669"/>
    <property type="project" value="InterPro"/>
</dbReference>
<feature type="region of interest" description="Disordered" evidence="6">
    <location>
        <begin position="464"/>
        <end position="492"/>
    </location>
</feature>
<feature type="region of interest" description="Disordered" evidence="6">
    <location>
        <begin position="166"/>
        <end position="188"/>
    </location>
</feature>
<feature type="compositionally biased region" description="Basic and acidic residues" evidence="6">
    <location>
        <begin position="173"/>
        <end position="185"/>
    </location>
</feature>
<evidence type="ECO:0000256" key="1">
    <source>
        <dbReference type="ARBA" id="ARBA00004123"/>
    </source>
</evidence>
<feature type="compositionally biased region" description="Acidic residues" evidence="6">
    <location>
        <begin position="404"/>
        <end position="415"/>
    </location>
</feature>
<gene>
    <name evidence="8" type="ORF">F2Q70_00019767</name>
</gene>
<dbReference type="InterPro" id="IPR044787">
    <property type="entry name" value="HHO5-like"/>
</dbReference>
<dbReference type="NCBIfam" id="TIGR01557">
    <property type="entry name" value="myb_SHAQKYF"/>
    <property type="match status" value="2"/>
</dbReference>
<feature type="compositionally biased region" description="Basic and acidic residues" evidence="6">
    <location>
        <begin position="108"/>
        <end position="122"/>
    </location>
</feature>
<dbReference type="AlphaFoldDB" id="A0A8S9GVL5"/>
<name>A0A8S9GVL5_BRACR</name>
<evidence type="ECO:0000259" key="7">
    <source>
        <dbReference type="PROSITE" id="PS51294"/>
    </source>
</evidence>
<dbReference type="InterPro" id="IPR009057">
    <property type="entry name" value="Homeodomain-like_sf"/>
</dbReference>
<dbReference type="Pfam" id="PF26575">
    <property type="entry name" value="HHO5_N"/>
    <property type="match status" value="2"/>
</dbReference>
<dbReference type="GO" id="GO:0003677">
    <property type="term" value="F:DNA binding"/>
    <property type="evidence" value="ECO:0007669"/>
    <property type="project" value="UniProtKB-KW"/>
</dbReference>
<dbReference type="PANTHER" id="PTHR31003:SF25">
    <property type="entry name" value="HTH MYB-TYPE DOMAIN-CONTAINING PROTEIN"/>
    <property type="match status" value="1"/>
</dbReference>
<evidence type="ECO:0000256" key="2">
    <source>
        <dbReference type="ARBA" id="ARBA00023015"/>
    </source>
</evidence>
<feature type="domain" description="HTH myb-type" evidence="7">
    <location>
        <begin position="486"/>
        <end position="546"/>
    </location>
</feature>
<evidence type="ECO:0000256" key="4">
    <source>
        <dbReference type="ARBA" id="ARBA00023163"/>
    </source>
</evidence>
<evidence type="ECO:0000256" key="6">
    <source>
        <dbReference type="SAM" id="MobiDB-lite"/>
    </source>
</evidence>
<dbReference type="InterPro" id="IPR017930">
    <property type="entry name" value="Myb_dom"/>
</dbReference>
<dbReference type="EMBL" id="QGKY02001925">
    <property type="protein sequence ID" value="KAF2548616.1"/>
    <property type="molecule type" value="Genomic_DNA"/>
</dbReference>
<feature type="compositionally biased region" description="Low complexity" evidence="6">
    <location>
        <begin position="581"/>
        <end position="599"/>
    </location>
</feature>
<feature type="region of interest" description="Disordered" evidence="6">
    <location>
        <begin position="90"/>
        <end position="122"/>
    </location>
</feature>
<sequence length="658" mass="75044">MMKRLGNMDYNQKRERCGQYMEALEEERRKIHVFQRELPLCLDLVTQAIEACKRELPEMAIDNLYGQSECSEQTTGECRPVVLEQFLTIKDLSTSNEEEEKDEEFDDEHGTHDPDNDSEDKNMKSDWLKSVQLWNQPDPLLPKEERLQPKMIETVVKIDESMRKDLMVNGGGEGRRKEADKDGGRKQRRCWSSQLHRRFLNALQHLGGPHVATPKHIREFMKVDGLTNDEVKSHLQKYRLHTRRPSQTIPNNRNSQTQHFVVVGGLWVPQSDYSTGKTTGGATNSSTTTTTGIYGAMAAPPLPQWPSHSNFTQSIIVEEGSESHSEEVVVRSLEEERRKILVFQRELPLCIDLVTQAIERCKKEITETATDNVYGQSECSEQTTGQCTPVLEQFLTIKDSSTFNEEEVEEEFEDEQGNHDPENDPEDKNMKSDWLKSVQLWNQPDPLLPKEEQSQQMMETVVKRDESMREDANAMANSGERRRRETERKQRRCWSSQLHRRFLNALQHLGGPHVATPKQIRELMKVDGLTNDEVKSHLQKYRLHTRRPSQTVPNNGNSQKQHFVVVGGLWVPQSDYSAGKTTGRATTSGTTTTTTTTTTDGIYGAMAAPPPPQWPSHFNFTPSIIVEEGSGSHSEEVVVRCSSPAMSSSTRNYYVTKN</sequence>
<keyword evidence="4" id="KW-0804">Transcription</keyword>
<comment type="subcellular location">
    <subcellularLocation>
        <location evidence="1">Nucleus</location>
    </subcellularLocation>
</comment>
<dbReference type="GO" id="GO:0005634">
    <property type="term" value="C:nucleus"/>
    <property type="evidence" value="ECO:0007669"/>
    <property type="project" value="UniProtKB-SubCell"/>
</dbReference>
<dbReference type="SUPFAM" id="SSF46689">
    <property type="entry name" value="Homeodomain-like"/>
    <property type="match status" value="2"/>
</dbReference>
<feature type="domain" description="HTH myb-type" evidence="7">
    <location>
        <begin position="185"/>
        <end position="243"/>
    </location>
</feature>
<dbReference type="PROSITE" id="PS51294">
    <property type="entry name" value="HTH_MYB"/>
    <property type="match status" value="2"/>
</dbReference>
<dbReference type="Gene3D" id="1.10.10.60">
    <property type="entry name" value="Homeodomain-like"/>
    <property type="match status" value="2"/>
</dbReference>
<evidence type="ECO:0000313" key="8">
    <source>
        <dbReference type="EMBL" id="KAF2548616.1"/>
    </source>
</evidence>
<feature type="region of interest" description="Disordered" evidence="6">
    <location>
        <begin position="400"/>
        <end position="430"/>
    </location>
</feature>
<evidence type="ECO:0000256" key="3">
    <source>
        <dbReference type="ARBA" id="ARBA00023125"/>
    </source>
</evidence>
<proteinExistence type="predicted"/>
<comment type="caution">
    <text evidence="8">The sequence shown here is derived from an EMBL/GenBank/DDBJ whole genome shotgun (WGS) entry which is preliminary data.</text>
</comment>
<reference evidence="8" key="1">
    <citation type="submission" date="2019-12" db="EMBL/GenBank/DDBJ databases">
        <title>Genome sequencing and annotation of Brassica cretica.</title>
        <authorList>
            <person name="Studholme D.J."/>
            <person name="Sarris P.F."/>
        </authorList>
    </citation>
    <scope>NUCLEOTIDE SEQUENCE</scope>
    <source>
        <strain evidence="8">PFS-102/07</strain>
        <tissue evidence="8">Leaf</tissue>
    </source>
</reference>
<feature type="compositionally biased region" description="Basic and acidic residues" evidence="6">
    <location>
        <begin position="479"/>
        <end position="488"/>
    </location>
</feature>
<keyword evidence="5" id="KW-0539">Nucleus</keyword>
<organism evidence="8">
    <name type="scientific">Brassica cretica</name>
    <name type="common">Mustard</name>
    <dbReference type="NCBI Taxonomy" id="69181"/>
    <lineage>
        <taxon>Eukaryota</taxon>
        <taxon>Viridiplantae</taxon>
        <taxon>Streptophyta</taxon>
        <taxon>Embryophyta</taxon>
        <taxon>Tracheophyta</taxon>
        <taxon>Spermatophyta</taxon>
        <taxon>Magnoliopsida</taxon>
        <taxon>eudicotyledons</taxon>
        <taxon>Gunneridae</taxon>
        <taxon>Pentapetalae</taxon>
        <taxon>rosids</taxon>
        <taxon>malvids</taxon>
        <taxon>Brassicales</taxon>
        <taxon>Brassicaceae</taxon>
        <taxon>Brassiceae</taxon>
        <taxon>Brassica</taxon>
    </lineage>
</organism>
<dbReference type="PANTHER" id="PTHR31003">
    <property type="entry name" value="MYB FAMILY TRANSCRIPTION FACTOR"/>
    <property type="match status" value="1"/>
</dbReference>
<feature type="compositionally biased region" description="Acidic residues" evidence="6">
    <location>
        <begin position="96"/>
        <end position="107"/>
    </location>
</feature>
<protein>
    <recommendedName>
        <fullName evidence="7">HTH myb-type domain-containing protein</fullName>
    </recommendedName>
</protein>
<keyword evidence="3" id="KW-0238">DNA-binding</keyword>
<dbReference type="InterPro" id="IPR058673">
    <property type="entry name" value="HHO5-like_N"/>
</dbReference>
<feature type="compositionally biased region" description="Basic and acidic residues" evidence="6">
    <location>
        <begin position="416"/>
        <end position="430"/>
    </location>
</feature>
<feature type="region of interest" description="Disordered" evidence="6">
    <location>
        <begin position="579"/>
        <end position="600"/>
    </location>
</feature>
<accession>A0A8S9GVL5</accession>
<keyword evidence="2" id="KW-0805">Transcription regulation</keyword>